<dbReference type="SUPFAM" id="SSF160544">
    <property type="entry name" value="EscU C-terminal domain-like"/>
    <property type="match status" value="1"/>
</dbReference>
<keyword evidence="10 14" id="KW-0472">Membrane</keyword>
<dbReference type="Proteomes" id="UP000464787">
    <property type="component" value="Chromosome"/>
</dbReference>
<keyword evidence="15" id="KW-0969">Cilium</keyword>
<dbReference type="GO" id="GO:0044781">
    <property type="term" value="P:bacterial-type flagellum organization"/>
    <property type="evidence" value="ECO:0007669"/>
    <property type="project" value="UniProtKB-KW"/>
</dbReference>
<evidence type="ECO:0000256" key="5">
    <source>
        <dbReference type="ARBA" id="ARBA00022475"/>
    </source>
</evidence>
<keyword evidence="16" id="KW-1185">Reference proteome</keyword>
<feature type="transmembrane region" description="Helical" evidence="14">
    <location>
        <begin position="34"/>
        <end position="55"/>
    </location>
</feature>
<dbReference type="EMBL" id="CP047650">
    <property type="protein sequence ID" value="QHI97973.1"/>
    <property type="molecule type" value="Genomic_DNA"/>
</dbReference>
<protein>
    <recommendedName>
        <fullName evidence="3">Flagellar biosynthetic protein FlhB</fullName>
    </recommendedName>
</protein>
<dbReference type="RefSeq" id="WP_160551490.1">
    <property type="nucleotide sequence ID" value="NZ_CP047650.1"/>
</dbReference>
<dbReference type="GO" id="GO:0005886">
    <property type="term" value="C:plasma membrane"/>
    <property type="evidence" value="ECO:0007669"/>
    <property type="project" value="UniProtKB-SubCell"/>
</dbReference>
<feature type="transmembrane region" description="Helical" evidence="14">
    <location>
        <begin position="187"/>
        <end position="209"/>
    </location>
</feature>
<keyword evidence="7" id="KW-1005">Bacterial flagellum biogenesis</keyword>
<dbReference type="Pfam" id="PF01312">
    <property type="entry name" value="Bac_export_2"/>
    <property type="match status" value="1"/>
</dbReference>
<keyword evidence="15" id="KW-0282">Flagellum</keyword>
<dbReference type="Gene3D" id="3.40.1690.10">
    <property type="entry name" value="secretion proteins EscU"/>
    <property type="match status" value="1"/>
</dbReference>
<dbReference type="InterPro" id="IPR006135">
    <property type="entry name" value="T3SS_substrate_exporter"/>
</dbReference>
<evidence type="ECO:0000256" key="8">
    <source>
        <dbReference type="ARBA" id="ARBA00022927"/>
    </source>
</evidence>
<name>A0A857J411_9BURK</name>
<evidence type="ECO:0000256" key="10">
    <source>
        <dbReference type="ARBA" id="ARBA00023136"/>
    </source>
</evidence>
<dbReference type="InterPro" id="IPR029025">
    <property type="entry name" value="T3SS_substrate_exporter_C"/>
</dbReference>
<evidence type="ECO:0000256" key="14">
    <source>
        <dbReference type="SAM" id="Phobius"/>
    </source>
</evidence>
<evidence type="ECO:0000256" key="6">
    <source>
        <dbReference type="ARBA" id="ARBA00022692"/>
    </source>
</evidence>
<keyword evidence="6 14" id="KW-0812">Transmembrane</keyword>
<gene>
    <name evidence="15" type="primary">flhB</name>
    <name evidence="15" type="ORF">GT347_08180</name>
</gene>
<dbReference type="PRINTS" id="PR00950">
    <property type="entry name" value="TYPE3IMSPROT"/>
</dbReference>
<keyword evidence="11" id="KW-1006">Bacterial flagellum protein export</keyword>
<evidence type="ECO:0000256" key="3">
    <source>
        <dbReference type="ARBA" id="ARBA00021622"/>
    </source>
</evidence>
<keyword evidence="5" id="KW-1003">Cell membrane</keyword>
<dbReference type="KEGG" id="xyk:GT347_08180"/>
<evidence type="ECO:0000256" key="1">
    <source>
        <dbReference type="ARBA" id="ARBA00004651"/>
    </source>
</evidence>
<feature type="transmembrane region" description="Helical" evidence="14">
    <location>
        <begin position="86"/>
        <end position="114"/>
    </location>
</feature>
<dbReference type="GO" id="GO:0009306">
    <property type="term" value="P:protein secretion"/>
    <property type="evidence" value="ECO:0007669"/>
    <property type="project" value="InterPro"/>
</dbReference>
<evidence type="ECO:0000256" key="11">
    <source>
        <dbReference type="ARBA" id="ARBA00023225"/>
    </source>
</evidence>
<sequence length="392" mass="42651">MDSSSDRNLPATAHKLKQARDDGQAPRSRDLTNLAVLGAGAFALVTLTPTAFQLLQQGLIKQLHFDHATLADPATMMERVQDMGGMGLMMCLIFAILVGAASVASAIASGGWIASLKPIMPDFSRINPISGLGNLISKQQMFNIAKLSVLTAILFFVTWIFMRDSLQRVTSLVMQPSSLALRDLADWLVSGVTMMLLVVFAAAAIDVPLQGFFMKSRLKMSHEEVKQEHKNAEGNPQIKSKIRQRAREIANRASVAKVPQADFIVMNPTHYAVAMRYDEVNMNAPQVISKGSDLLALRIRDIAKHHDIPVLQSPVLARALYAHAELDQPIPTSLFNAVAQVLAYVYRLKAAKRGEAAMPGVLPEPTVPPELDPHNTAAIQAAKAAKVEAVRL</sequence>
<dbReference type="Gene3D" id="6.10.250.2080">
    <property type="match status" value="1"/>
</dbReference>
<evidence type="ECO:0000256" key="4">
    <source>
        <dbReference type="ARBA" id="ARBA00022448"/>
    </source>
</evidence>
<keyword evidence="4" id="KW-0813">Transport</keyword>
<evidence type="ECO:0000313" key="15">
    <source>
        <dbReference type="EMBL" id="QHI97973.1"/>
    </source>
</evidence>
<evidence type="ECO:0000256" key="2">
    <source>
        <dbReference type="ARBA" id="ARBA00010690"/>
    </source>
</evidence>
<organism evidence="15 16">
    <name type="scientific">Xylophilus rhododendri</name>
    <dbReference type="NCBI Taxonomy" id="2697032"/>
    <lineage>
        <taxon>Bacteria</taxon>
        <taxon>Pseudomonadati</taxon>
        <taxon>Pseudomonadota</taxon>
        <taxon>Betaproteobacteria</taxon>
        <taxon>Burkholderiales</taxon>
        <taxon>Xylophilus</taxon>
    </lineage>
</organism>
<comment type="function">
    <text evidence="12">Required for formation of the rod structure in the basal body of the flagellar apparatus. Together with FliI and FliH, may constitute the export apparatus of flagellin.</text>
</comment>
<dbReference type="PANTHER" id="PTHR30531:SF12">
    <property type="entry name" value="FLAGELLAR BIOSYNTHETIC PROTEIN FLHB"/>
    <property type="match status" value="1"/>
</dbReference>
<accession>A0A857J411</accession>
<keyword evidence="15" id="KW-0966">Cell projection</keyword>
<dbReference type="PANTHER" id="PTHR30531">
    <property type="entry name" value="FLAGELLAR BIOSYNTHETIC PROTEIN FLHB"/>
    <property type="match status" value="1"/>
</dbReference>
<evidence type="ECO:0000256" key="7">
    <source>
        <dbReference type="ARBA" id="ARBA00022795"/>
    </source>
</evidence>
<comment type="similarity">
    <text evidence="2">Belongs to the type III secretion exporter family.</text>
</comment>
<evidence type="ECO:0000256" key="9">
    <source>
        <dbReference type="ARBA" id="ARBA00022989"/>
    </source>
</evidence>
<evidence type="ECO:0000256" key="13">
    <source>
        <dbReference type="SAM" id="MobiDB-lite"/>
    </source>
</evidence>
<evidence type="ECO:0000313" key="16">
    <source>
        <dbReference type="Proteomes" id="UP000464787"/>
    </source>
</evidence>
<comment type="subcellular location">
    <subcellularLocation>
        <location evidence="1">Cell membrane</location>
        <topology evidence="1">Multi-pass membrane protein</topology>
    </subcellularLocation>
</comment>
<feature type="region of interest" description="Disordered" evidence="13">
    <location>
        <begin position="1"/>
        <end position="27"/>
    </location>
</feature>
<dbReference type="FunFam" id="3.40.1690.10:FF:000001">
    <property type="entry name" value="Flagellar biosynthetic protein FlhB"/>
    <property type="match status" value="1"/>
</dbReference>
<keyword evidence="9 14" id="KW-1133">Transmembrane helix</keyword>
<dbReference type="AlphaFoldDB" id="A0A857J411"/>
<evidence type="ECO:0000256" key="12">
    <source>
        <dbReference type="ARBA" id="ARBA00025078"/>
    </source>
</evidence>
<feature type="compositionally biased region" description="Basic and acidic residues" evidence="13">
    <location>
        <begin position="18"/>
        <end position="27"/>
    </location>
</feature>
<reference evidence="15 16" key="1">
    <citation type="submission" date="2020-01" db="EMBL/GenBank/DDBJ databases">
        <title>Genome sequencing of strain KACC 21265.</title>
        <authorList>
            <person name="Heo J."/>
            <person name="Kim S.-J."/>
            <person name="Kim J.-S."/>
            <person name="Hong S.-B."/>
            <person name="Kwon S.-W."/>
        </authorList>
    </citation>
    <scope>NUCLEOTIDE SEQUENCE [LARGE SCALE GENOMIC DNA]</scope>
    <source>
        <strain evidence="15 16">KACC 21265</strain>
    </source>
</reference>
<keyword evidence="8" id="KW-0653">Protein transport</keyword>
<proteinExistence type="inferred from homology"/>
<feature type="transmembrane region" description="Helical" evidence="14">
    <location>
        <begin position="144"/>
        <end position="162"/>
    </location>
</feature>